<protein>
    <recommendedName>
        <fullName evidence="6">CNH domain-containing protein</fullName>
    </recommendedName>
</protein>
<dbReference type="PANTHER" id="PTHR12894:SF49">
    <property type="entry name" value="VAM6_VPS39-LIKE PROTEIN"/>
    <property type="match status" value="1"/>
</dbReference>
<evidence type="ECO:0000256" key="2">
    <source>
        <dbReference type="ARBA" id="ARBA00023136"/>
    </source>
</evidence>
<evidence type="ECO:0000313" key="7">
    <source>
        <dbReference type="EMBL" id="KZT07657.1"/>
    </source>
</evidence>
<feature type="region of interest" description="Disordered" evidence="5">
    <location>
        <begin position="543"/>
        <end position="572"/>
    </location>
</feature>
<evidence type="ECO:0000256" key="3">
    <source>
        <dbReference type="ARBA" id="ARBA00038201"/>
    </source>
</evidence>
<dbReference type="EMBL" id="KV427618">
    <property type="protein sequence ID" value="KZT07657.1"/>
    <property type="molecule type" value="Genomic_DNA"/>
</dbReference>
<dbReference type="InParanoid" id="A0A165ES82"/>
<dbReference type="Pfam" id="PF00780">
    <property type="entry name" value="CNH"/>
    <property type="match status" value="1"/>
</dbReference>
<evidence type="ECO:0000259" key="6">
    <source>
        <dbReference type="PROSITE" id="PS50219"/>
    </source>
</evidence>
<accession>A0A165ES82</accession>
<gene>
    <name evidence="7" type="ORF">LAESUDRAFT_742773</name>
</gene>
<dbReference type="InterPro" id="IPR001180">
    <property type="entry name" value="CNH_dom"/>
</dbReference>
<name>A0A165ES82_9APHY</name>
<dbReference type="RefSeq" id="XP_040765397.1">
    <property type="nucleotide sequence ID" value="XM_040911211.1"/>
</dbReference>
<keyword evidence="2" id="KW-0472">Membrane</keyword>
<comment type="subcellular location">
    <subcellularLocation>
        <location evidence="1">Endomembrane system</location>
        <topology evidence="1">Peripheral membrane protein</topology>
    </subcellularLocation>
</comment>
<dbReference type="STRING" id="1314785.A0A165ES82"/>
<dbReference type="SUPFAM" id="SSF101908">
    <property type="entry name" value="Putative isomerase YbhE"/>
    <property type="match status" value="1"/>
</dbReference>
<dbReference type="AlphaFoldDB" id="A0A165ES82"/>
<dbReference type="OrthoDB" id="5325112at2759"/>
<dbReference type="InterPro" id="IPR019453">
    <property type="entry name" value="VPS39/TGFA1_Znf"/>
</dbReference>
<dbReference type="FunCoup" id="A0A165ES82">
    <property type="interactions" value="847"/>
</dbReference>
<feature type="domain" description="CNH" evidence="6">
    <location>
        <begin position="15"/>
        <end position="358"/>
    </location>
</feature>
<keyword evidence="8" id="KW-1185">Reference proteome</keyword>
<dbReference type="PROSITE" id="PS50219">
    <property type="entry name" value="CNH"/>
    <property type="match status" value="1"/>
</dbReference>
<dbReference type="InterPro" id="IPR032914">
    <property type="entry name" value="Vam6/VPS39/TRAP1"/>
</dbReference>
<dbReference type="GO" id="GO:0006914">
    <property type="term" value="P:autophagy"/>
    <property type="evidence" value="ECO:0007669"/>
    <property type="project" value="TreeGrafter"/>
</dbReference>
<evidence type="ECO:0000256" key="4">
    <source>
        <dbReference type="PROSITE-ProRule" id="PRU01006"/>
    </source>
</evidence>
<evidence type="ECO:0000313" key="8">
    <source>
        <dbReference type="Proteomes" id="UP000076871"/>
    </source>
</evidence>
<dbReference type="Pfam" id="PF10366">
    <property type="entry name" value="Vps39_1"/>
    <property type="match status" value="1"/>
</dbReference>
<dbReference type="GO" id="GO:0006886">
    <property type="term" value="P:intracellular protein transport"/>
    <property type="evidence" value="ECO:0007669"/>
    <property type="project" value="UniProtKB-UniRule"/>
</dbReference>
<dbReference type="GO" id="GO:0012505">
    <property type="term" value="C:endomembrane system"/>
    <property type="evidence" value="ECO:0007669"/>
    <property type="project" value="UniProtKB-SubCell"/>
</dbReference>
<evidence type="ECO:0000256" key="1">
    <source>
        <dbReference type="ARBA" id="ARBA00004184"/>
    </source>
</evidence>
<feature type="region of interest" description="Disordered" evidence="5">
    <location>
        <begin position="491"/>
        <end position="531"/>
    </location>
</feature>
<dbReference type="InterPro" id="IPR000547">
    <property type="entry name" value="Clathrin_H-chain/VPS_repeat"/>
</dbReference>
<evidence type="ECO:0000256" key="5">
    <source>
        <dbReference type="SAM" id="MobiDB-lite"/>
    </source>
</evidence>
<dbReference type="PANTHER" id="PTHR12894">
    <property type="entry name" value="CNH DOMAIN CONTAINING"/>
    <property type="match status" value="1"/>
</dbReference>
<reference evidence="7 8" key="1">
    <citation type="journal article" date="2016" name="Mol. Biol. Evol.">
        <title>Comparative Genomics of Early-Diverging Mushroom-Forming Fungi Provides Insights into the Origins of Lignocellulose Decay Capabilities.</title>
        <authorList>
            <person name="Nagy L.G."/>
            <person name="Riley R."/>
            <person name="Tritt A."/>
            <person name="Adam C."/>
            <person name="Daum C."/>
            <person name="Floudas D."/>
            <person name="Sun H."/>
            <person name="Yadav J.S."/>
            <person name="Pangilinan J."/>
            <person name="Larsson K.H."/>
            <person name="Matsuura K."/>
            <person name="Barry K."/>
            <person name="Labutti K."/>
            <person name="Kuo R."/>
            <person name="Ohm R.A."/>
            <person name="Bhattacharya S.S."/>
            <person name="Shirouzu T."/>
            <person name="Yoshinaga Y."/>
            <person name="Martin F.M."/>
            <person name="Grigoriev I.V."/>
            <person name="Hibbett D.S."/>
        </authorList>
    </citation>
    <scope>NUCLEOTIDE SEQUENCE [LARGE SCALE GENOMIC DNA]</scope>
    <source>
        <strain evidence="7 8">93-53</strain>
    </source>
</reference>
<organism evidence="7 8">
    <name type="scientific">Laetiporus sulphureus 93-53</name>
    <dbReference type="NCBI Taxonomy" id="1314785"/>
    <lineage>
        <taxon>Eukaryota</taxon>
        <taxon>Fungi</taxon>
        <taxon>Dikarya</taxon>
        <taxon>Basidiomycota</taxon>
        <taxon>Agaricomycotina</taxon>
        <taxon>Agaricomycetes</taxon>
        <taxon>Polyporales</taxon>
        <taxon>Laetiporus</taxon>
    </lineage>
</organism>
<dbReference type="Proteomes" id="UP000076871">
    <property type="component" value="Unassembled WGS sequence"/>
</dbReference>
<feature type="repeat" description="CHCR" evidence="4">
    <location>
        <begin position="752"/>
        <end position="910"/>
    </location>
</feature>
<dbReference type="PROSITE" id="PS50236">
    <property type="entry name" value="CHCR"/>
    <property type="match status" value="1"/>
</dbReference>
<dbReference type="GO" id="GO:0034058">
    <property type="term" value="P:endosomal vesicle fusion"/>
    <property type="evidence" value="ECO:0007669"/>
    <property type="project" value="TreeGrafter"/>
</dbReference>
<sequence>MAPFTSPSIVLTGFKERAESLTVQGDRLYVGTSTGNLHIYALDTVAGGTNQIANLVETTKALSRRALEQLGYIKDVNALVVLSDSVVTLYTLPTLSFPTPLAKTKGALSFAIYTGVVDTGPSDKSQPLTEGASGKAKEIPTVVTHLAIGCKRKIVQYSWRDGEPQEVQETSLPHSPRGIAFLGHDAICFGYGSSLSEYAVFSFKNSYMVEVVMPVSNAISGAAISNMSMGALSGLGGYMRLGAKAKPCVVSINDQEALVANNNNGIFVGVEAKATRSAHIDWPAPPDELAFLKPYIFSLLPSGSVPMSQIAGRSELTPSQPSFVPSPVVEIRSSLSSSLVQMLPFPPVHDESSQTQHIVRLLTSSPAAKSSVFLMTAPADRSTATAVGSTIWQFRMKPWSEQIDELVEAGSYSDALALVNSIDDALLPDKEPRQRQIRALHAVSQFRSGEYDAAINAFIDLDINPAKVIALYPGNIAGRLSVPQDDWIELFGGPAKPAPPELPSVKQQAEGHEEPSPSRESPPNQPSPHGSITIVTTLRAGLEATMSPTRARDVETASTVSKRKERPKDTFHKSVETLMRYLSDRRPKVSGALEALGITSAQSHQMSTLSSASIEDLFSQPNVPLSALTPEELVRFAQIVDTALFKSYLLVRPGLLAPLCRVGNWCEVSEVEEVLRAHEKYSELIFLYNGKKMHTKALNLLRELSEKETDMREKLTPSVNYLQRLGPEYLEEIFSSARWIFEQDADIAFEIFTSEEVELPRQQVVGYLEKIDPQIAARYIEYLIKERGEVASSFHDRLAEIYLRMTQTAKQESDEALRQSIYSKLLHFIDTTNYYHTDRLYAILPSEGFDEAKAVLLGKLGRHDNALEIYVYRLQDFHSAEEYCKRVYRPDTETSNIFLTLLRIYLQPTQPSKSPSTNLLQPALELISRHSPRLDPAETLNLLPPLVTAQDVEAFLCEALRAPIFDTRVIRGIAKARQDEVARKLMYLETRRVKVTDSRICPQCHKRIGHSVIAVHTPRGEVTHYQCREAFSRKLKETRV</sequence>
<proteinExistence type="inferred from homology"/>
<dbReference type="GeneID" id="63828240"/>
<dbReference type="Pfam" id="PF10367">
    <property type="entry name" value="zf-Vps39_C"/>
    <property type="match status" value="1"/>
</dbReference>
<dbReference type="GO" id="GO:0000329">
    <property type="term" value="C:fungal-type vacuole membrane"/>
    <property type="evidence" value="ECO:0007669"/>
    <property type="project" value="TreeGrafter"/>
</dbReference>
<comment type="similarity">
    <text evidence="3">Belongs to the VAM6/VPS39 family.</text>
</comment>
<dbReference type="InterPro" id="IPR019452">
    <property type="entry name" value="VPS39/TGF_beta_rcpt-assoc_1"/>
</dbReference>